<evidence type="ECO:0000313" key="3">
    <source>
        <dbReference type="Proteomes" id="UP000677407"/>
    </source>
</evidence>
<proteinExistence type="predicted"/>
<name>A0A3S8D7T9_9GAMA</name>
<protein>
    <submittedName>
        <fullName evidence="2">Uncharacterized protein</fullName>
    </submittedName>
</protein>
<feature type="compositionally biased region" description="Polar residues" evidence="1">
    <location>
        <begin position="207"/>
        <end position="217"/>
    </location>
</feature>
<dbReference type="EMBL" id="MG452722">
    <property type="protein sequence ID" value="AZB49248.1"/>
    <property type="molecule type" value="Genomic_DNA"/>
</dbReference>
<evidence type="ECO:0000313" key="2">
    <source>
        <dbReference type="EMBL" id="AZB49248.1"/>
    </source>
</evidence>
<sequence length="302" mass="33181">MVRTKDASICGPECLVSGCVFNRPRCNRCLSCGGPTGYPGQIRPVCAPCMMLLQRGGRPCGHRGEGAAPLPNDPGEGPSSSNVQAGRRSFEPDLSTVIVISDSEEDDSEPTVYPVSSSEFTETSPSEEDEGEESDSDSQGMNDGFIIRESACNDNESEDEEEDEEPIPGEFDDFINDGDDEDEEEEDEEEEGEEEEDVEDTDVDTGYFTQGSEVNQGSEEEEQRQDVYFRDADVPGSSGYSSNSLKRQLETENEKSHKKARGVNSDDSDWGGLEYDPESDSDDSDIIRKRKKPRPISDSDSD</sequence>
<dbReference type="KEGG" id="vg:65102803"/>
<evidence type="ECO:0000256" key="1">
    <source>
        <dbReference type="SAM" id="MobiDB-lite"/>
    </source>
</evidence>
<organism evidence="2">
    <name type="scientific">Phascolarctid gammaherpesvirus 1</name>
    <dbReference type="NCBI Taxonomy" id="2249313"/>
    <lineage>
        <taxon>Viruses</taxon>
        <taxon>Duplodnaviria</taxon>
        <taxon>Heunggongvirae</taxon>
        <taxon>Peploviricota</taxon>
        <taxon>Herviviricetes</taxon>
        <taxon>Herpesvirales</taxon>
        <taxon>Orthoherpesviridae</taxon>
        <taxon>Gammaherpesvirinae</taxon>
        <taxon>Manticavirus</taxon>
        <taxon>Manticavirus phascolarctidgamma1</taxon>
    </lineage>
</organism>
<feature type="compositionally biased region" description="Acidic residues" evidence="1">
    <location>
        <begin position="275"/>
        <end position="284"/>
    </location>
</feature>
<feature type="compositionally biased region" description="Basic and acidic residues" evidence="1">
    <location>
        <begin position="224"/>
        <end position="233"/>
    </location>
</feature>
<dbReference type="Proteomes" id="UP000677407">
    <property type="component" value="Segment"/>
</dbReference>
<gene>
    <name evidence="2" type="primary">Vp6</name>
</gene>
<feature type="compositionally biased region" description="Acidic residues" evidence="1">
    <location>
        <begin position="155"/>
        <end position="203"/>
    </location>
</feature>
<dbReference type="GeneID" id="65102803"/>
<reference evidence="2" key="1">
    <citation type="submission" date="2017-11" db="EMBL/GenBank/DDBJ databases">
        <title>The distinct marsupial branch of gammaherpesviruses includes novel host-derived genes seldom found in other viruses.</title>
        <authorList>
            <person name="Vaz P.K."/>
        </authorList>
    </citation>
    <scope>NUCLEOTIDE SEQUENCE</scope>
    <source>
        <strain evidence="2">36M/11</strain>
    </source>
</reference>
<accession>A0A3S8D7T9</accession>
<feature type="compositionally biased region" description="Acidic residues" evidence="1">
    <location>
        <begin position="125"/>
        <end position="136"/>
    </location>
</feature>
<dbReference type="RefSeq" id="YP_010087518.1">
    <property type="nucleotide sequence ID" value="NC_055555.1"/>
</dbReference>
<keyword evidence="3" id="KW-1185">Reference proteome</keyword>
<feature type="region of interest" description="Disordered" evidence="1">
    <location>
        <begin position="60"/>
        <end position="302"/>
    </location>
</feature>